<evidence type="ECO:0008006" key="4">
    <source>
        <dbReference type="Google" id="ProtNLM"/>
    </source>
</evidence>
<organism evidence="2 3">
    <name type="scientific">Clostridium scatologenes</name>
    <dbReference type="NCBI Taxonomy" id="1548"/>
    <lineage>
        <taxon>Bacteria</taxon>
        <taxon>Bacillati</taxon>
        <taxon>Bacillota</taxon>
        <taxon>Clostridia</taxon>
        <taxon>Eubacteriales</taxon>
        <taxon>Clostridiaceae</taxon>
        <taxon>Clostridium</taxon>
    </lineage>
</organism>
<evidence type="ECO:0000256" key="1">
    <source>
        <dbReference type="SAM" id="Phobius"/>
    </source>
</evidence>
<keyword evidence="1" id="KW-1133">Transmembrane helix</keyword>
<dbReference type="PROSITE" id="PS51257">
    <property type="entry name" value="PROKAR_LIPOPROTEIN"/>
    <property type="match status" value="1"/>
</dbReference>
<protein>
    <recommendedName>
        <fullName evidence="4">Lipoprotein</fullName>
    </recommendedName>
</protein>
<keyword evidence="1" id="KW-0472">Membrane</keyword>
<dbReference type="Proteomes" id="UP000033115">
    <property type="component" value="Chromosome"/>
</dbReference>
<reference evidence="2 3" key="1">
    <citation type="journal article" date="2015" name="J. Biotechnol.">
        <title>Complete genome sequence of a malodorant-producing acetogen, Clostridium scatologenes ATCC 25775(T).</title>
        <authorList>
            <person name="Zhu Z."/>
            <person name="Guo T."/>
            <person name="Zheng H."/>
            <person name="Song T."/>
            <person name="Ouyang P."/>
            <person name="Xie J."/>
        </authorList>
    </citation>
    <scope>NUCLEOTIDE SEQUENCE [LARGE SCALE GENOMIC DNA]</scope>
    <source>
        <strain evidence="2 3">ATCC 25775</strain>
    </source>
</reference>
<dbReference type="KEGG" id="csq:CSCA_1462"/>
<sequence length="180" mass="20884">MKKIKEVLKVKILKRILFLGLLLNVFVLVGCNLSNSSSKLPDSKPKDFNFVFNYGINAKNRLNTIQGNYTKDMIGESPITINLKLSDKDMESIYSEMKKINILSYPENFEPQGNVLQKPFKTYTIKAIYDGKEKNIFWKDENMSKDKNAVQLRDLFKKIQETIESKEDYKKLPIPQSGYE</sequence>
<gene>
    <name evidence="2" type="ORF">CSCA_1462</name>
</gene>
<dbReference type="EMBL" id="CP009933">
    <property type="protein sequence ID" value="AKA68587.1"/>
    <property type="molecule type" value="Genomic_DNA"/>
</dbReference>
<dbReference type="Pfam" id="PF21637">
    <property type="entry name" value="DUF6856"/>
    <property type="match status" value="1"/>
</dbReference>
<name>A0A0E3JY50_CLOSL</name>
<proteinExistence type="predicted"/>
<dbReference type="STRING" id="1548.CSCA_1462"/>
<accession>A0A0E3JY50</accession>
<evidence type="ECO:0000313" key="2">
    <source>
        <dbReference type="EMBL" id="AKA68587.1"/>
    </source>
</evidence>
<dbReference type="AlphaFoldDB" id="A0A0E3JY50"/>
<feature type="transmembrane region" description="Helical" evidence="1">
    <location>
        <begin position="12"/>
        <end position="30"/>
    </location>
</feature>
<keyword evidence="3" id="KW-1185">Reference proteome</keyword>
<evidence type="ECO:0000313" key="3">
    <source>
        <dbReference type="Proteomes" id="UP000033115"/>
    </source>
</evidence>
<dbReference type="HOGENOM" id="CLU_133237_0_0_9"/>
<keyword evidence="1" id="KW-0812">Transmembrane</keyword>
<dbReference type="InterPro" id="IPR049194">
    <property type="entry name" value="DUF6856"/>
</dbReference>